<evidence type="ECO:0000313" key="1">
    <source>
        <dbReference type="EMBL" id="PPQ30965.1"/>
    </source>
</evidence>
<protein>
    <submittedName>
        <fullName evidence="1">Uncharacterized protein</fullName>
    </submittedName>
</protein>
<dbReference type="Proteomes" id="UP000239089">
    <property type="component" value="Unassembled WGS sequence"/>
</dbReference>
<evidence type="ECO:0000313" key="2">
    <source>
        <dbReference type="Proteomes" id="UP000239089"/>
    </source>
</evidence>
<dbReference type="OrthoDB" id="7866993at2"/>
<comment type="caution">
    <text evidence="1">The sequence shown here is derived from an EMBL/GenBank/DDBJ whole genome shotgun (WGS) entry which is preliminary data.</text>
</comment>
<name>A0A2S6N8M5_9HYPH</name>
<accession>A0A2S6N8M5</accession>
<reference evidence="1 2" key="1">
    <citation type="journal article" date="2018" name="Arch. Microbiol.">
        <title>New insights into the metabolic potential of the phototrophic purple bacterium Rhodopila globiformis DSM 161(T) from its draft genome sequence and evidence for a vanadium-dependent nitrogenase.</title>
        <authorList>
            <person name="Imhoff J.F."/>
            <person name="Rahn T."/>
            <person name="Kunzel S."/>
            <person name="Neulinger S.C."/>
        </authorList>
    </citation>
    <scope>NUCLEOTIDE SEQUENCE [LARGE SCALE GENOMIC DNA]</scope>
    <source>
        <strain evidence="1 2">DSM 16996</strain>
    </source>
</reference>
<dbReference type="RefSeq" id="WP_104507869.1">
    <property type="nucleotide sequence ID" value="NZ_JACIGC010000019.1"/>
</dbReference>
<proteinExistence type="predicted"/>
<organism evidence="1 2">
    <name type="scientific">Rhodoblastus sphagnicola</name>
    <dbReference type="NCBI Taxonomy" id="333368"/>
    <lineage>
        <taxon>Bacteria</taxon>
        <taxon>Pseudomonadati</taxon>
        <taxon>Pseudomonadota</taxon>
        <taxon>Alphaproteobacteria</taxon>
        <taxon>Hyphomicrobiales</taxon>
        <taxon>Rhodoblastaceae</taxon>
        <taxon>Rhodoblastus</taxon>
    </lineage>
</organism>
<gene>
    <name evidence="1" type="ORF">CCR94_10820</name>
</gene>
<sequence length="479" mass="52553">MEDSFKSAESIARFEEDFAKRSQARAKAKARRRERDGCDFEACDGIERLVEVAIVRRDIIARRLAIGFEWRGGFVGDHFVHPFVEAGLRSNDEDAHVLRRFVAATPKPRRGDGGLMCGPTKGQLLSADAKILGLDEAYFELNRTMRIGWRIDLDADFASWDALRTGLESLVAQRRLPCLPHAAVGRSCPTTGKITHPHLWWLLPYGAAVWFDEADPRCNPKQIAFFKGVVGGCTAVLLELGADPTACLLPLKGKSPLSPVWDSVIWNQTDFPTLADWARHVDTRAKLSTLSRAAAQRDSGLSGAGSNGTFLALQRLAFDALRAMAEVGDPDYLAALDDRPALSRLLINRSRHDVAATAATREDRKRAFAIFIHVARYAAEAWNPKPNCRAVDRGACAADVEGLPKHARQRVGALYAAAVKSETTRRRIRDAYQGLANIGAGTPTPACVAGFLKLTDRPLSEKTVRRQWLAAIGDIASGH</sequence>
<dbReference type="EMBL" id="NHSJ01000069">
    <property type="protein sequence ID" value="PPQ30965.1"/>
    <property type="molecule type" value="Genomic_DNA"/>
</dbReference>
<dbReference type="AlphaFoldDB" id="A0A2S6N8M5"/>
<keyword evidence="2" id="KW-1185">Reference proteome</keyword>